<evidence type="ECO:0000313" key="3">
    <source>
        <dbReference type="Proteomes" id="UP000014174"/>
    </source>
</evidence>
<evidence type="ECO:0000313" key="2">
    <source>
        <dbReference type="EMBL" id="EOR95824.1"/>
    </source>
</evidence>
<reference evidence="2 3" key="1">
    <citation type="journal article" date="2013" name="Genome Announc.">
        <title>Draft Genome Sequence of Arcticibacter svalbardensis Strain MN12-7T, a Member of the Family Sphingobacteriaceae Isolated from an Arctic Soil Sample.</title>
        <authorList>
            <person name="Shivaji S."/>
            <person name="Ara S."/>
            <person name="Prasad S."/>
            <person name="Manasa B.P."/>
            <person name="Begum Z."/>
            <person name="Singh A."/>
            <person name="Kumar Pinnaka A."/>
        </authorList>
    </citation>
    <scope>NUCLEOTIDE SEQUENCE [LARGE SCALE GENOMIC DNA]</scope>
    <source>
        <strain evidence="2 3">MN12-7</strain>
    </source>
</reference>
<organism evidence="2 3">
    <name type="scientific">Arcticibacter svalbardensis MN12-7</name>
    <dbReference type="NCBI Taxonomy" id="1150600"/>
    <lineage>
        <taxon>Bacteria</taxon>
        <taxon>Pseudomonadati</taxon>
        <taxon>Bacteroidota</taxon>
        <taxon>Sphingobacteriia</taxon>
        <taxon>Sphingobacteriales</taxon>
        <taxon>Sphingobacteriaceae</taxon>
        <taxon>Arcticibacter</taxon>
    </lineage>
</organism>
<feature type="region of interest" description="Disordered" evidence="1">
    <location>
        <begin position="13"/>
        <end position="40"/>
    </location>
</feature>
<feature type="compositionally biased region" description="Polar residues" evidence="1">
    <location>
        <begin position="17"/>
        <end position="28"/>
    </location>
</feature>
<feature type="compositionally biased region" description="Basic and acidic residues" evidence="1">
    <location>
        <begin position="29"/>
        <end position="40"/>
    </location>
</feature>
<gene>
    <name evidence="2" type="ORF">ADIARSV_0961</name>
</gene>
<evidence type="ECO:0000256" key="1">
    <source>
        <dbReference type="SAM" id="MobiDB-lite"/>
    </source>
</evidence>
<protein>
    <submittedName>
        <fullName evidence="2">Uncharacterized protein</fullName>
    </submittedName>
</protein>
<name>R9H3Q8_9SPHI</name>
<dbReference type="Proteomes" id="UP000014174">
    <property type="component" value="Unassembled WGS sequence"/>
</dbReference>
<dbReference type="EMBL" id="AQPN01000041">
    <property type="protein sequence ID" value="EOR95824.1"/>
    <property type="molecule type" value="Genomic_DNA"/>
</dbReference>
<sequence>MKKIKATNPIIEVNHFPNPSNAQLVSTKQESDHFGQKVRL</sequence>
<comment type="caution">
    <text evidence="2">The sequence shown here is derived from an EMBL/GenBank/DDBJ whole genome shotgun (WGS) entry which is preliminary data.</text>
</comment>
<dbReference type="AlphaFoldDB" id="R9H3Q8"/>
<accession>R9H3Q8</accession>
<keyword evidence="3" id="KW-1185">Reference proteome</keyword>
<proteinExistence type="predicted"/>